<evidence type="ECO:0000313" key="12">
    <source>
        <dbReference type="Proteomes" id="UP000273982"/>
    </source>
</evidence>
<keyword evidence="4 9" id="KW-0812">Transmembrane</keyword>
<evidence type="ECO:0000256" key="7">
    <source>
        <dbReference type="ARBA" id="ARBA00022989"/>
    </source>
</evidence>
<feature type="transmembrane region" description="Helical" evidence="9">
    <location>
        <begin position="81"/>
        <end position="103"/>
    </location>
</feature>
<keyword evidence="2 9" id="KW-1003">Cell membrane</keyword>
<dbReference type="EMBL" id="CP034086">
    <property type="protein sequence ID" value="AZG77556.1"/>
    <property type="molecule type" value="Genomic_DNA"/>
</dbReference>
<reference evidence="11 12" key="1">
    <citation type="submission" date="2018-11" db="EMBL/GenBank/DDBJ databases">
        <title>Genome squencing of methanotrophic bacteria isolated from alkaline groundwater in Korea.</title>
        <authorList>
            <person name="Nguyen L.N."/>
        </authorList>
    </citation>
    <scope>NUCLEOTIDE SEQUENCE [LARGE SCALE GENOMIC DNA]</scope>
    <source>
        <strain evidence="11 12">GW6</strain>
    </source>
</reference>
<proteinExistence type="inferred from homology"/>
<keyword evidence="6 9" id="KW-0378">Hydrolase</keyword>
<comment type="subcellular location">
    <subcellularLocation>
        <location evidence="9">Cell membrane</location>
        <topology evidence="9">Multi-pass membrane protein</topology>
    </subcellularLocation>
</comment>
<keyword evidence="7 9" id="KW-1133">Transmembrane helix</keyword>
<comment type="function">
    <text evidence="9">This protein specifically catalyzes the removal of signal peptides from prolipoproteins.</text>
</comment>
<dbReference type="NCBIfam" id="TIGR00077">
    <property type="entry name" value="lspA"/>
    <property type="match status" value="1"/>
</dbReference>
<comment type="pathway">
    <text evidence="9">Protein modification; lipoprotein biosynthesis (signal peptide cleavage).</text>
</comment>
<dbReference type="Pfam" id="PF01252">
    <property type="entry name" value="Peptidase_A8"/>
    <property type="match status" value="1"/>
</dbReference>
<dbReference type="GO" id="GO:0006508">
    <property type="term" value="P:proteolysis"/>
    <property type="evidence" value="ECO:0007669"/>
    <property type="project" value="UniProtKB-KW"/>
</dbReference>
<keyword evidence="3 9" id="KW-0645">Protease</keyword>
<name>A0A3G8M6Q6_9HYPH</name>
<evidence type="ECO:0000256" key="3">
    <source>
        <dbReference type="ARBA" id="ARBA00022670"/>
    </source>
</evidence>
<accession>A0A3G8M6Q6</accession>
<keyword evidence="5 9" id="KW-0064">Aspartyl protease</keyword>
<evidence type="ECO:0000256" key="9">
    <source>
        <dbReference type="HAMAP-Rule" id="MF_00161"/>
    </source>
</evidence>
<evidence type="ECO:0000256" key="4">
    <source>
        <dbReference type="ARBA" id="ARBA00022692"/>
    </source>
</evidence>
<dbReference type="GO" id="GO:0004190">
    <property type="term" value="F:aspartic-type endopeptidase activity"/>
    <property type="evidence" value="ECO:0007669"/>
    <property type="project" value="UniProtKB-UniRule"/>
</dbReference>
<comment type="caution">
    <text evidence="9">Lacks conserved residue(s) required for the propagation of feature annotation.</text>
</comment>
<dbReference type="UniPathway" id="UPA00665"/>
<dbReference type="KEGG" id="mros:EHO51_12900"/>
<dbReference type="AlphaFoldDB" id="A0A3G8M6Q6"/>
<evidence type="ECO:0000256" key="2">
    <source>
        <dbReference type="ARBA" id="ARBA00022475"/>
    </source>
</evidence>
<comment type="catalytic activity">
    <reaction evidence="9">
        <text>Release of signal peptides from bacterial membrane prolipoproteins. Hydrolyzes -Xaa-Yaa-Zaa-|-(S,diacylglyceryl)Cys-, in which Xaa is hydrophobic (preferably Leu), and Yaa (Ala or Ser) and Zaa (Gly or Ala) have small, neutral side chains.</text>
        <dbReference type="EC" id="3.4.23.36"/>
    </reaction>
</comment>
<feature type="active site" evidence="9">
    <location>
        <position position="136"/>
    </location>
</feature>
<gene>
    <name evidence="9 11" type="primary">lspA</name>
    <name evidence="11" type="ORF">EHO51_12900</name>
</gene>
<evidence type="ECO:0000313" key="11">
    <source>
        <dbReference type="EMBL" id="AZG77556.1"/>
    </source>
</evidence>
<dbReference type="PANTHER" id="PTHR33695:SF1">
    <property type="entry name" value="LIPOPROTEIN SIGNAL PEPTIDASE"/>
    <property type="match status" value="1"/>
</dbReference>
<feature type="active site" evidence="9">
    <location>
        <position position="158"/>
    </location>
</feature>
<dbReference type="PRINTS" id="PR00781">
    <property type="entry name" value="LIPOSIGPTASE"/>
</dbReference>
<evidence type="ECO:0000256" key="1">
    <source>
        <dbReference type="ARBA" id="ARBA00006139"/>
    </source>
</evidence>
<evidence type="ECO:0000256" key="5">
    <source>
        <dbReference type="ARBA" id="ARBA00022750"/>
    </source>
</evidence>
<feature type="transmembrane region" description="Helical" evidence="9">
    <location>
        <begin position="149"/>
        <end position="170"/>
    </location>
</feature>
<sequence length="183" mass="19682">MIRLNAALASRRSRLSGRLSPRALGLAAALAALAFDQAHKFWMLNIFDVAARPPMSLAPFLDIVLSWNYGVSYSLFPAHEALTRLALLTMQGAIIAGLAIWMVRTQSRATAVALGLIIGGALGNAADRITRGAVADFFYLHTSLPVGPLANYVFNLADVFITAGVALLVIEGFFLPQERRAET</sequence>
<organism evidence="11 12">
    <name type="scientific">Methylocystis rosea</name>
    <dbReference type="NCBI Taxonomy" id="173366"/>
    <lineage>
        <taxon>Bacteria</taxon>
        <taxon>Pseudomonadati</taxon>
        <taxon>Pseudomonadota</taxon>
        <taxon>Alphaproteobacteria</taxon>
        <taxon>Hyphomicrobiales</taxon>
        <taxon>Methylocystaceae</taxon>
        <taxon>Methylocystis</taxon>
    </lineage>
</organism>
<evidence type="ECO:0000256" key="6">
    <source>
        <dbReference type="ARBA" id="ARBA00022801"/>
    </source>
</evidence>
<dbReference type="EC" id="3.4.23.36" evidence="9"/>
<comment type="similarity">
    <text evidence="1 9 10">Belongs to the peptidase A8 family.</text>
</comment>
<dbReference type="PANTHER" id="PTHR33695">
    <property type="entry name" value="LIPOPROTEIN SIGNAL PEPTIDASE"/>
    <property type="match status" value="1"/>
</dbReference>
<feature type="transmembrane region" description="Helical" evidence="9">
    <location>
        <begin position="110"/>
        <end position="129"/>
    </location>
</feature>
<dbReference type="GO" id="GO:0005886">
    <property type="term" value="C:plasma membrane"/>
    <property type="evidence" value="ECO:0007669"/>
    <property type="project" value="UniProtKB-SubCell"/>
</dbReference>
<protein>
    <recommendedName>
        <fullName evidence="9">Lipoprotein signal peptidase</fullName>
        <ecNumber evidence="9">3.4.23.36</ecNumber>
    </recommendedName>
    <alternativeName>
        <fullName evidence="9">Prolipoprotein signal peptidase</fullName>
    </alternativeName>
    <alternativeName>
        <fullName evidence="9">Signal peptidase II</fullName>
        <shortName evidence="9">SPase II</shortName>
    </alternativeName>
</protein>
<evidence type="ECO:0000256" key="8">
    <source>
        <dbReference type="ARBA" id="ARBA00023136"/>
    </source>
</evidence>
<evidence type="ECO:0000256" key="10">
    <source>
        <dbReference type="RuleBase" id="RU004181"/>
    </source>
</evidence>
<dbReference type="HAMAP" id="MF_00161">
    <property type="entry name" value="LspA"/>
    <property type="match status" value="1"/>
</dbReference>
<keyword evidence="8 9" id="KW-0472">Membrane</keyword>
<dbReference type="InterPro" id="IPR001872">
    <property type="entry name" value="Peptidase_A8"/>
</dbReference>
<dbReference type="Proteomes" id="UP000273982">
    <property type="component" value="Chromosome"/>
</dbReference>